<dbReference type="EMBL" id="BMGT01000004">
    <property type="protein sequence ID" value="GGG86779.1"/>
    <property type="molecule type" value="Genomic_DNA"/>
</dbReference>
<reference evidence="2" key="2">
    <citation type="submission" date="2020-09" db="EMBL/GenBank/DDBJ databases">
        <authorList>
            <person name="Sun Q."/>
            <person name="Zhou Y."/>
        </authorList>
    </citation>
    <scope>NUCLEOTIDE SEQUENCE</scope>
    <source>
        <strain evidence="2">CGMCC 1.12997</strain>
    </source>
</reference>
<accession>A0A917HQ34</accession>
<reference evidence="2" key="1">
    <citation type="journal article" date="2014" name="Int. J. Syst. Evol. Microbiol.">
        <title>Complete genome sequence of Corynebacterium casei LMG S-19264T (=DSM 44701T), isolated from a smear-ripened cheese.</title>
        <authorList>
            <consortium name="US DOE Joint Genome Institute (JGI-PGF)"/>
            <person name="Walter F."/>
            <person name="Albersmeier A."/>
            <person name="Kalinowski J."/>
            <person name="Ruckert C."/>
        </authorList>
    </citation>
    <scope>NUCLEOTIDE SEQUENCE</scope>
    <source>
        <strain evidence="2">CGMCC 1.12997</strain>
    </source>
</reference>
<dbReference type="AlphaFoldDB" id="A0A917HQ34"/>
<protein>
    <submittedName>
        <fullName evidence="2">Uncharacterized protein</fullName>
    </submittedName>
</protein>
<name>A0A917HQ34_9BACT</name>
<evidence type="ECO:0000256" key="1">
    <source>
        <dbReference type="SAM" id="MobiDB-lite"/>
    </source>
</evidence>
<sequence length="249" mass="27273">MLSDLPVNSDDDHTTDFSVNDQGNIVATDPNHSAYVVKNSRKVPLDFRTLSLTGGNSHIVYINVPHAHQMFSICDDNGSECIQSAELLTHQFEDGLTLDGLLIQDPGKPDFLYLSRYQNTLASFGFDGSKVYLRQTIDPHSLPVLLNKEHGAFAIQADEGLAPPIKAANVQKGILYVSTAARAKHDSVNLVDCYDAASGDYLYSLELPKDQIFGYFAAPGEIITSDGLRLSKWEYHLGSDALSPLVASW</sequence>
<dbReference type="Proteomes" id="UP000647241">
    <property type="component" value="Unassembled WGS sequence"/>
</dbReference>
<proteinExistence type="predicted"/>
<evidence type="ECO:0000313" key="3">
    <source>
        <dbReference type="Proteomes" id="UP000647241"/>
    </source>
</evidence>
<feature type="region of interest" description="Disordered" evidence="1">
    <location>
        <begin position="1"/>
        <end position="23"/>
    </location>
</feature>
<keyword evidence="3" id="KW-1185">Reference proteome</keyword>
<organism evidence="2 3">
    <name type="scientific">Edaphobacter dinghuensis</name>
    <dbReference type="NCBI Taxonomy" id="1560005"/>
    <lineage>
        <taxon>Bacteria</taxon>
        <taxon>Pseudomonadati</taxon>
        <taxon>Acidobacteriota</taxon>
        <taxon>Terriglobia</taxon>
        <taxon>Terriglobales</taxon>
        <taxon>Acidobacteriaceae</taxon>
        <taxon>Edaphobacter</taxon>
    </lineage>
</organism>
<gene>
    <name evidence="2" type="ORF">GCM10011585_33430</name>
</gene>
<evidence type="ECO:0000313" key="2">
    <source>
        <dbReference type="EMBL" id="GGG86779.1"/>
    </source>
</evidence>
<comment type="caution">
    <text evidence="2">The sequence shown here is derived from an EMBL/GenBank/DDBJ whole genome shotgun (WGS) entry which is preliminary data.</text>
</comment>